<evidence type="ECO:0000256" key="5">
    <source>
        <dbReference type="ARBA" id="ARBA00023136"/>
    </source>
</evidence>
<name>A0A2U2X7I3_9FLAO</name>
<feature type="transmembrane region" description="Helical" evidence="6">
    <location>
        <begin position="160"/>
        <end position="178"/>
    </location>
</feature>
<evidence type="ECO:0000256" key="3">
    <source>
        <dbReference type="ARBA" id="ARBA00022692"/>
    </source>
</evidence>
<dbReference type="EMBL" id="QFRI01000001">
    <property type="protein sequence ID" value="PWH83722.1"/>
    <property type="molecule type" value="Genomic_DNA"/>
</dbReference>
<evidence type="ECO:0000256" key="2">
    <source>
        <dbReference type="ARBA" id="ARBA00022475"/>
    </source>
</evidence>
<feature type="transmembrane region" description="Helical" evidence="6">
    <location>
        <begin position="210"/>
        <end position="234"/>
    </location>
</feature>
<gene>
    <name evidence="7" type="ORF">DIS18_03980</name>
</gene>
<dbReference type="PANTHER" id="PTHR39087:SF2">
    <property type="entry name" value="UPF0104 MEMBRANE PROTEIN MJ1595"/>
    <property type="match status" value="1"/>
</dbReference>
<dbReference type="PANTHER" id="PTHR39087">
    <property type="entry name" value="UPF0104 MEMBRANE PROTEIN MJ1595"/>
    <property type="match status" value="1"/>
</dbReference>
<keyword evidence="8" id="KW-1185">Reference proteome</keyword>
<dbReference type="GO" id="GO:0005886">
    <property type="term" value="C:plasma membrane"/>
    <property type="evidence" value="ECO:0007669"/>
    <property type="project" value="UniProtKB-SubCell"/>
</dbReference>
<keyword evidence="2" id="KW-1003">Cell membrane</keyword>
<dbReference type="Pfam" id="PF03706">
    <property type="entry name" value="LPG_synthase_TM"/>
    <property type="match status" value="1"/>
</dbReference>
<feature type="transmembrane region" description="Helical" evidence="6">
    <location>
        <begin position="240"/>
        <end position="258"/>
    </location>
</feature>
<comment type="caution">
    <text evidence="7">The sequence shown here is derived from an EMBL/GenBank/DDBJ whole genome shotgun (WGS) entry which is preliminary data.</text>
</comment>
<evidence type="ECO:0000256" key="4">
    <source>
        <dbReference type="ARBA" id="ARBA00022989"/>
    </source>
</evidence>
<dbReference type="RefSeq" id="WP_109351727.1">
    <property type="nucleotide sequence ID" value="NZ_QFRI01000001.1"/>
</dbReference>
<dbReference type="OrthoDB" id="9812094at2"/>
<accession>A0A2U2X7I3</accession>
<sequence>MDKKLKNILKISLPLLLGVFLVWYSLSKVSIDELLEYAKNADYTWIVLGMFLGFLSHLSRAYRWRYQLEPMGYNVKFGNSVMAVFATYLINYTIPRAGEVARASILTNYEGVPFEKAFGTIVAERIADLIVMFGIIGITLFLQFDFIYQFLIEKFDPKKIIIVLVGGVFVLVLFLIFIKKSKSKIALKIRTFVNGLIEGALSIFKMKKKWAYIFHTLFIWGMYVLMFYVTTFSIAELDGITIGAVLIGFISASFSIAATNGGIGSYPLAIYAAFSIFGIPEDPSIAFGWIMWASQTLMIIIFGGLSLIYLPIYNRKKTSENV</sequence>
<evidence type="ECO:0000313" key="7">
    <source>
        <dbReference type="EMBL" id="PWH83722.1"/>
    </source>
</evidence>
<organism evidence="7 8">
    <name type="scientific">Algibacter marinivivus</name>
    <dbReference type="NCBI Taxonomy" id="2100723"/>
    <lineage>
        <taxon>Bacteria</taxon>
        <taxon>Pseudomonadati</taxon>
        <taxon>Bacteroidota</taxon>
        <taxon>Flavobacteriia</taxon>
        <taxon>Flavobacteriales</taxon>
        <taxon>Flavobacteriaceae</taxon>
        <taxon>Algibacter</taxon>
    </lineage>
</organism>
<evidence type="ECO:0000256" key="6">
    <source>
        <dbReference type="SAM" id="Phobius"/>
    </source>
</evidence>
<reference evidence="7" key="1">
    <citation type="submission" date="2018-05" db="EMBL/GenBank/DDBJ databases">
        <title>Algibacter marinivivus sp. nov., isolated from sample around a algae.</title>
        <authorList>
            <person name="Zhong X."/>
        </authorList>
    </citation>
    <scope>NUCLEOTIDE SEQUENCE [LARGE SCALE GENOMIC DNA]</scope>
    <source>
        <strain evidence="7">ZY111</strain>
    </source>
</reference>
<comment type="subcellular location">
    <subcellularLocation>
        <location evidence="1">Cell membrane</location>
        <topology evidence="1">Multi-pass membrane protein</topology>
    </subcellularLocation>
</comment>
<keyword evidence="4 6" id="KW-1133">Transmembrane helix</keyword>
<reference evidence="7" key="2">
    <citation type="submission" date="2018-05" db="EMBL/GenBank/DDBJ databases">
        <authorList>
            <person name="Lanie J.A."/>
            <person name="Ng W.-L."/>
            <person name="Kazmierczak K.M."/>
            <person name="Andrzejewski T.M."/>
            <person name="Davidsen T.M."/>
            <person name="Wayne K.J."/>
            <person name="Tettelin H."/>
            <person name="Glass J.I."/>
            <person name="Rusch D."/>
            <person name="Podicherti R."/>
            <person name="Tsui H.-C.T."/>
            <person name="Winkler M.E."/>
        </authorList>
    </citation>
    <scope>NUCLEOTIDE SEQUENCE [LARGE SCALE GENOMIC DNA]</scope>
    <source>
        <strain evidence="7">ZY111</strain>
    </source>
</reference>
<dbReference type="InterPro" id="IPR022791">
    <property type="entry name" value="L-PG_synthase/AglD"/>
</dbReference>
<feature type="transmembrane region" description="Helical" evidence="6">
    <location>
        <begin position="126"/>
        <end position="148"/>
    </location>
</feature>
<feature type="transmembrane region" description="Helical" evidence="6">
    <location>
        <begin position="43"/>
        <end position="62"/>
    </location>
</feature>
<evidence type="ECO:0000256" key="1">
    <source>
        <dbReference type="ARBA" id="ARBA00004651"/>
    </source>
</evidence>
<proteinExistence type="predicted"/>
<protein>
    <submittedName>
        <fullName evidence="7">TIGR00374 family protein</fullName>
    </submittedName>
</protein>
<feature type="transmembrane region" description="Helical" evidence="6">
    <location>
        <begin position="286"/>
        <end position="310"/>
    </location>
</feature>
<keyword evidence="5 6" id="KW-0472">Membrane</keyword>
<keyword evidence="3 6" id="KW-0812">Transmembrane</keyword>
<dbReference type="AlphaFoldDB" id="A0A2U2X7I3"/>
<feature type="transmembrane region" description="Helical" evidence="6">
    <location>
        <begin position="263"/>
        <end position="280"/>
    </location>
</feature>
<dbReference type="Proteomes" id="UP000245375">
    <property type="component" value="Unassembled WGS sequence"/>
</dbReference>
<evidence type="ECO:0000313" key="8">
    <source>
        <dbReference type="Proteomes" id="UP000245375"/>
    </source>
</evidence>
<dbReference type="NCBIfam" id="TIGR00374">
    <property type="entry name" value="flippase-like domain"/>
    <property type="match status" value="1"/>
</dbReference>